<dbReference type="SUPFAM" id="SSF53335">
    <property type="entry name" value="S-adenosyl-L-methionine-dependent methyltransferases"/>
    <property type="match status" value="1"/>
</dbReference>
<gene>
    <name evidence="1" type="ORF">O4220_18715</name>
</gene>
<dbReference type="Pfam" id="PF13489">
    <property type="entry name" value="Methyltransf_23"/>
    <property type="match status" value="1"/>
</dbReference>
<keyword evidence="2" id="KW-1185">Reference proteome</keyword>
<proteinExistence type="predicted"/>
<dbReference type="Proteomes" id="UP001081071">
    <property type="component" value="Unassembled WGS sequence"/>
</dbReference>
<dbReference type="GO" id="GO:0008168">
    <property type="term" value="F:methyltransferase activity"/>
    <property type="evidence" value="ECO:0007669"/>
    <property type="project" value="UniProtKB-KW"/>
</dbReference>
<keyword evidence="1" id="KW-0808">Transferase</keyword>
<organism evidence="1 2">
    <name type="scientific">Rhodococcus ruber</name>
    <dbReference type="NCBI Taxonomy" id="1830"/>
    <lineage>
        <taxon>Bacteria</taxon>
        <taxon>Bacillati</taxon>
        <taxon>Actinomycetota</taxon>
        <taxon>Actinomycetes</taxon>
        <taxon>Mycobacteriales</taxon>
        <taxon>Nocardiaceae</taxon>
        <taxon>Rhodococcus</taxon>
    </lineage>
</organism>
<dbReference type="RefSeq" id="WP_269606999.1">
    <property type="nucleotide sequence ID" value="NZ_JAPWIJ010000008.1"/>
</dbReference>
<dbReference type="EMBL" id="JAPWIJ010000008">
    <property type="protein sequence ID" value="MCZ4520547.1"/>
    <property type="molecule type" value="Genomic_DNA"/>
</dbReference>
<dbReference type="Gene3D" id="3.40.50.150">
    <property type="entry name" value="Vaccinia Virus protein VP39"/>
    <property type="match status" value="1"/>
</dbReference>
<keyword evidence="1" id="KW-0489">Methyltransferase</keyword>
<sequence>MNRTLTSYESAADVYVQRTRRDSTRAWQTFVDEFVAQVDEGLVLELGSGPGWHAAELERSGLRVERSDGAAAFVELMERDGYSARKLDIVTDAFGGMYDGIFANAVLLHLNSLQFEAVVAKAAAALRPGGMLAFTLKEGDGEEWSNEKLDLPRYFKYWREPDVRARLDPTVWESVSITSEMSGGGQQWLMVLAERCPSCAE</sequence>
<dbReference type="InterPro" id="IPR029063">
    <property type="entry name" value="SAM-dependent_MTases_sf"/>
</dbReference>
<protein>
    <submittedName>
        <fullName evidence="1">Methyltransferase domain-containing protein</fullName>
    </submittedName>
</protein>
<dbReference type="CDD" id="cd02440">
    <property type="entry name" value="AdoMet_MTases"/>
    <property type="match status" value="1"/>
</dbReference>
<comment type="caution">
    <text evidence="1">The sequence shown here is derived from an EMBL/GenBank/DDBJ whole genome shotgun (WGS) entry which is preliminary data.</text>
</comment>
<name>A0ABT4MHS5_9NOCA</name>
<reference evidence="1" key="1">
    <citation type="submission" date="2022-12" db="EMBL/GenBank/DDBJ databases">
        <authorList>
            <person name="Krivoruchko A.V."/>
            <person name="Elkin A."/>
        </authorList>
    </citation>
    <scope>NUCLEOTIDE SEQUENCE</scope>
    <source>
        <strain evidence="1">IEGM 1391</strain>
    </source>
</reference>
<evidence type="ECO:0000313" key="1">
    <source>
        <dbReference type="EMBL" id="MCZ4520547.1"/>
    </source>
</evidence>
<dbReference type="GO" id="GO:0032259">
    <property type="term" value="P:methylation"/>
    <property type="evidence" value="ECO:0007669"/>
    <property type="project" value="UniProtKB-KW"/>
</dbReference>
<accession>A0ABT4MHS5</accession>
<evidence type="ECO:0000313" key="2">
    <source>
        <dbReference type="Proteomes" id="UP001081071"/>
    </source>
</evidence>